<dbReference type="SUPFAM" id="SSF81853">
    <property type="entry name" value="Family 10 polysaccharide lyase"/>
    <property type="match status" value="1"/>
</dbReference>
<dbReference type="NCBIfam" id="TIGR02474">
    <property type="entry name" value="pec_lyase"/>
    <property type="match status" value="1"/>
</dbReference>
<protein>
    <submittedName>
        <fullName evidence="3">Pectic acid lyase</fullName>
    </submittedName>
</protein>
<dbReference type="Gene3D" id="2.60.40.10">
    <property type="entry name" value="Immunoglobulins"/>
    <property type="match status" value="1"/>
</dbReference>
<evidence type="ECO:0000313" key="4">
    <source>
        <dbReference type="Proteomes" id="UP000317909"/>
    </source>
</evidence>
<gene>
    <name evidence="3" type="ORF">I41_27090</name>
</gene>
<dbReference type="InterPro" id="IPR032260">
    <property type="entry name" value="DUF5060"/>
</dbReference>
<dbReference type="InterPro" id="IPR013783">
    <property type="entry name" value="Ig-like_fold"/>
</dbReference>
<dbReference type="KEGG" id="llh:I41_27090"/>
<dbReference type="InterPro" id="IPR012669">
    <property type="entry name" value="Pectate_lyase"/>
</dbReference>
<dbReference type="RefSeq" id="WP_145433098.1">
    <property type="nucleotide sequence ID" value="NZ_CP036339.1"/>
</dbReference>
<keyword evidence="4" id="KW-1185">Reference proteome</keyword>
<dbReference type="Gene3D" id="1.50.10.20">
    <property type="match status" value="1"/>
</dbReference>
<evidence type="ECO:0000259" key="2">
    <source>
        <dbReference type="Pfam" id="PF16586"/>
    </source>
</evidence>
<feature type="domain" description="DUF5060" evidence="2">
    <location>
        <begin position="26"/>
        <end position="105"/>
    </location>
</feature>
<evidence type="ECO:0000256" key="1">
    <source>
        <dbReference type="SAM" id="SignalP"/>
    </source>
</evidence>
<evidence type="ECO:0000313" key="3">
    <source>
        <dbReference type="EMBL" id="QDT73520.1"/>
    </source>
</evidence>
<feature type="chain" id="PRO_5022127414" evidence="1">
    <location>
        <begin position="20"/>
        <end position="965"/>
    </location>
</feature>
<reference evidence="3 4" key="1">
    <citation type="submission" date="2019-02" db="EMBL/GenBank/DDBJ databases">
        <title>Deep-cultivation of Planctomycetes and their phenomic and genomic characterization uncovers novel biology.</title>
        <authorList>
            <person name="Wiegand S."/>
            <person name="Jogler M."/>
            <person name="Boedeker C."/>
            <person name="Pinto D."/>
            <person name="Vollmers J."/>
            <person name="Rivas-Marin E."/>
            <person name="Kohn T."/>
            <person name="Peeters S.H."/>
            <person name="Heuer A."/>
            <person name="Rast P."/>
            <person name="Oberbeckmann S."/>
            <person name="Bunk B."/>
            <person name="Jeske O."/>
            <person name="Meyerdierks A."/>
            <person name="Storesund J.E."/>
            <person name="Kallscheuer N."/>
            <person name="Luecker S."/>
            <person name="Lage O.M."/>
            <person name="Pohl T."/>
            <person name="Merkel B.J."/>
            <person name="Hornburger P."/>
            <person name="Mueller R.-W."/>
            <person name="Bruemmer F."/>
            <person name="Labrenz M."/>
            <person name="Spormann A.M."/>
            <person name="Op den Camp H."/>
            <person name="Overmann J."/>
            <person name="Amann R."/>
            <person name="Jetten M.S.M."/>
            <person name="Mascher T."/>
            <person name="Medema M.H."/>
            <person name="Devos D.P."/>
            <person name="Kaster A.-K."/>
            <person name="Ovreas L."/>
            <person name="Rohde M."/>
            <person name="Galperin M.Y."/>
            <person name="Jogler C."/>
        </authorList>
    </citation>
    <scope>NUCLEOTIDE SEQUENCE [LARGE SCALE GENOMIC DNA]</scope>
    <source>
        <strain evidence="3 4">I41</strain>
    </source>
</reference>
<dbReference type="Pfam" id="PF09492">
    <property type="entry name" value="Pec_lyase"/>
    <property type="match status" value="1"/>
</dbReference>
<keyword evidence="3" id="KW-0456">Lyase</keyword>
<accession>A0A517TYR2</accession>
<sequence precursor="true">MRQLVFLFLLAAFDYAALADDIEGQLAEWHPLLITFAGPEAAETGDAPNPFTDYRLQVSFSGPDNQLFVVPGFFDGDGRGGAKGNVWRVRFTPNVAGPWRYEASLRKGKHVAVELATTAGEAVELPAAVGTFEVAAGHADAPGFLKWGRLAYVGERYLKFADGPYWLRGGTDEPENFLGYAGFDRTPGKHRYADHEADWREGDPDWGDGRGRAIIGALNYLAAHHVNSIYFLTMNVGGDGKDVWPWAGTINPLGSEENDNLRFDVAKLGQWETVFAHAQRQGIFLHFVFNEAEEANKRELDDGELGLERKLYYREMAARFGHHLALQWNLCEEYNLGFDLGAERIGAFADYLRAVDPYDHPITVHSAGDPVEALRFTFGDPRYGMTSIQLNQRPIQEVTEAIRRETLASGRPLPVSLDEFTLDRGQRASHIPVDDAAGHRREKIWPTYFSGGMIEFILEDLLRTDSFKTAEREQLWDYMWIARRFMEENLPFWEMQPADELVSGAATMHVGIGNGKHVELGPQAFVKRGDVYAIYFPTATETGSLDLAEMAGAGTQRWFNPRIGEFAGAEKSIAGGESLAIGPPPTDAQADWVVLIKRADQPRIEPIDVSAFRDGTHHWRKIRDPKRVIHALVDQPSYAIEEVEKIAANMLLFQRANGGWPKDYDMLAVLTPEQERAVRQSSERNDTSFDNYNIHSQVDYLARAYAAGGVESWREACVRGFDFMLAAQLPGGGFPQQHPGGAGYAKFITFNDGVTIGVLNVLQDAVAGAPQWAWLDDERRQAAARAVAAGVKCILNCQLIANGRRTGWCQQHDPETLAAAPARTFELASICPQETTAIVRFLMRLPNPTDQVMDAIETAIAWLRETQLSGVRVERIAARPEGYEFHTTDFDVVVLSDEAASPIWARHYEIGTNRPVFAGRDTMKRYALSEIERERRTGTPWYGDWPQRLLHSEYPEWRTSRGVAK</sequence>
<dbReference type="EMBL" id="CP036339">
    <property type="protein sequence ID" value="QDT73520.1"/>
    <property type="molecule type" value="Genomic_DNA"/>
</dbReference>
<feature type="signal peptide" evidence="1">
    <location>
        <begin position="1"/>
        <end position="19"/>
    </location>
</feature>
<keyword evidence="1" id="KW-0732">Signal</keyword>
<dbReference type="Pfam" id="PF16586">
    <property type="entry name" value="DUF5060"/>
    <property type="match status" value="1"/>
</dbReference>
<dbReference type="AlphaFoldDB" id="A0A517TYR2"/>
<dbReference type="OrthoDB" id="246387at2"/>
<organism evidence="3 4">
    <name type="scientific">Lacipirellula limnantheis</name>
    <dbReference type="NCBI Taxonomy" id="2528024"/>
    <lineage>
        <taxon>Bacteria</taxon>
        <taxon>Pseudomonadati</taxon>
        <taxon>Planctomycetota</taxon>
        <taxon>Planctomycetia</taxon>
        <taxon>Pirellulales</taxon>
        <taxon>Lacipirellulaceae</taxon>
        <taxon>Lacipirellula</taxon>
    </lineage>
</organism>
<name>A0A517TYR2_9BACT</name>
<dbReference type="Proteomes" id="UP000317909">
    <property type="component" value="Chromosome"/>
</dbReference>
<proteinExistence type="predicted"/>
<dbReference type="GO" id="GO:0016829">
    <property type="term" value="F:lyase activity"/>
    <property type="evidence" value="ECO:0007669"/>
    <property type="project" value="UniProtKB-KW"/>
</dbReference>
<dbReference type="Gene3D" id="3.20.20.80">
    <property type="entry name" value="Glycosidases"/>
    <property type="match status" value="1"/>
</dbReference>